<dbReference type="Pfam" id="PF02245">
    <property type="entry name" value="Pur_DNA_glyco"/>
    <property type="match status" value="1"/>
</dbReference>
<keyword evidence="3 5" id="KW-0378">Hydrolase</keyword>
<dbReference type="HAMAP" id="MF_00527">
    <property type="entry name" value="3MGH"/>
    <property type="match status" value="1"/>
</dbReference>
<dbReference type="RefSeq" id="WP_379789268.1">
    <property type="nucleotide sequence ID" value="NZ_JBHSHL010000056.1"/>
</dbReference>
<evidence type="ECO:0000256" key="3">
    <source>
        <dbReference type="ARBA" id="ARBA00022801"/>
    </source>
</evidence>
<keyword evidence="6" id="KW-0812">Transmembrane</keyword>
<accession>A0ABV9QPP3</accession>
<dbReference type="Gene3D" id="3.10.300.10">
    <property type="entry name" value="Methylpurine-DNA glycosylase (MPG)"/>
    <property type="match status" value="1"/>
</dbReference>
<dbReference type="EMBL" id="JBHSHL010000056">
    <property type="protein sequence ID" value="MFC4805651.1"/>
    <property type="molecule type" value="Genomic_DNA"/>
</dbReference>
<evidence type="ECO:0000256" key="4">
    <source>
        <dbReference type="ARBA" id="ARBA00023204"/>
    </source>
</evidence>
<dbReference type="EC" id="3.2.2.-" evidence="5"/>
<evidence type="ECO:0000256" key="6">
    <source>
        <dbReference type="SAM" id="Phobius"/>
    </source>
</evidence>
<evidence type="ECO:0000313" key="8">
    <source>
        <dbReference type="Proteomes" id="UP001595916"/>
    </source>
</evidence>
<proteinExistence type="inferred from homology"/>
<evidence type="ECO:0000256" key="2">
    <source>
        <dbReference type="ARBA" id="ARBA00022763"/>
    </source>
</evidence>
<dbReference type="GO" id="GO:0016798">
    <property type="term" value="F:hydrolase activity, acting on glycosyl bonds"/>
    <property type="evidence" value="ECO:0007669"/>
    <property type="project" value="UniProtKB-KW"/>
</dbReference>
<dbReference type="InterPro" id="IPR011034">
    <property type="entry name" value="Formyl_transferase-like_C_sf"/>
</dbReference>
<dbReference type="PANTHER" id="PTHR10429:SF0">
    <property type="entry name" value="DNA-3-METHYLADENINE GLYCOSYLASE"/>
    <property type="match status" value="1"/>
</dbReference>
<dbReference type="CDD" id="cd00540">
    <property type="entry name" value="AAG"/>
    <property type="match status" value="1"/>
</dbReference>
<evidence type="ECO:0000313" key="7">
    <source>
        <dbReference type="EMBL" id="MFC4805651.1"/>
    </source>
</evidence>
<dbReference type="PANTHER" id="PTHR10429">
    <property type="entry name" value="DNA-3-METHYLADENINE GLYCOSYLASE"/>
    <property type="match status" value="1"/>
</dbReference>
<keyword evidence="6" id="KW-1133">Transmembrane helix</keyword>
<gene>
    <name evidence="7" type="ORF">ACFO4R_11310</name>
</gene>
<keyword evidence="8" id="KW-1185">Reference proteome</keyword>
<protein>
    <recommendedName>
        <fullName evidence="5">Putative 3-methyladenine DNA glycosylase</fullName>
        <ecNumber evidence="5">3.2.2.-</ecNumber>
    </recommendedName>
</protein>
<keyword evidence="4 5" id="KW-0234">DNA repair</keyword>
<keyword evidence="7" id="KW-0326">Glycosidase</keyword>
<dbReference type="InterPro" id="IPR036995">
    <property type="entry name" value="MPG_sf"/>
</dbReference>
<keyword evidence="2 5" id="KW-0227">DNA damage</keyword>
<comment type="similarity">
    <text evidence="1 5">Belongs to the DNA glycosylase MPG family.</text>
</comment>
<reference evidence="8" key="1">
    <citation type="journal article" date="2019" name="Int. J. Syst. Evol. Microbiol.">
        <title>The Global Catalogue of Microorganisms (GCM) 10K type strain sequencing project: providing services to taxonomists for standard genome sequencing and annotation.</title>
        <authorList>
            <consortium name="The Broad Institute Genomics Platform"/>
            <consortium name="The Broad Institute Genome Sequencing Center for Infectious Disease"/>
            <person name="Wu L."/>
            <person name="Ma J."/>
        </authorList>
    </citation>
    <scope>NUCLEOTIDE SEQUENCE [LARGE SCALE GENOMIC DNA]</scope>
    <source>
        <strain evidence="8">CCUG 46385</strain>
    </source>
</reference>
<feature type="transmembrane region" description="Helical" evidence="6">
    <location>
        <begin position="65"/>
        <end position="82"/>
    </location>
</feature>
<dbReference type="Proteomes" id="UP001595916">
    <property type="component" value="Unassembled WGS sequence"/>
</dbReference>
<evidence type="ECO:0000256" key="1">
    <source>
        <dbReference type="ARBA" id="ARBA00009232"/>
    </source>
</evidence>
<evidence type="ECO:0000256" key="5">
    <source>
        <dbReference type="HAMAP-Rule" id="MF_00527"/>
    </source>
</evidence>
<sequence length="207" mass="23879">MKLKREFYMQDTEIVARELIGKVLVHKLEETFIKGRIVETEAYLGLWDKAAHSYGGRRTERTRTMFAQGGIAYVYFIYGMYYCFNVVTREEEVPEAVLIRGIEPLEDSLEQMSLLRYKKTWKELTALQRKNLSNGPGKMAMAFGLDKSCNALDLLGEELYIEEGEVEGRILTSRRIGIDYAEEARDWALRFYLEGSCGVSPVKKRGF</sequence>
<dbReference type="InterPro" id="IPR003180">
    <property type="entry name" value="MPG"/>
</dbReference>
<name>A0ABV9QPP3_9FIRM</name>
<keyword evidence="6" id="KW-0472">Membrane</keyword>
<comment type="caution">
    <text evidence="7">The sequence shown here is derived from an EMBL/GenBank/DDBJ whole genome shotgun (WGS) entry which is preliminary data.</text>
</comment>
<dbReference type="SUPFAM" id="SSF50486">
    <property type="entry name" value="FMT C-terminal domain-like"/>
    <property type="match status" value="1"/>
</dbReference>
<dbReference type="NCBIfam" id="NF002001">
    <property type="entry name" value="PRK00802.1-1"/>
    <property type="match status" value="1"/>
</dbReference>
<organism evidence="7 8">
    <name type="scientific">Filifactor villosus</name>
    <dbReference type="NCBI Taxonomy" id="29374"/>
    <lineage>
        <taxon>Bacteria</taxon>
        <taxon>Bacillati</taxon>
        <taxon>Bacillota</taxon>
        <taxon>Clostridia</taxon>
        <taxon>Peptostreptococcales</taxon>
        <taxon>Filifactoraceae</taxon>
        <taxon>Filifactor</taxon>
    </lineage>
</organism>
<dbReference type="NCBIfam" id="TIGR00567">
    <property type="entry name" value="3mg"/>
    <property type="match status" value="1"/>
</dbReference>